<dbReference type="AlphaFoldDB" id="A0A0C9U921"/>
<dbReference type="Pfam" id="PF20152">
    <property type="entry name" value="DUF6534"/>
    <property type="match status" value="1"/>
</dbReference>
<protein>
    <recommendedName>
        <fullName evidence="3">DUF6534 domain-containing protein</fullName>
    </recommendedName>
</protein>
<dbReference type="PANTHER" id="PTHR40465">
    <property type="entry name" value="CHROMOSOME 1, WHOLE GENOME SHOTGUN SEQUENCE"/>
    <property type="match status" value="1"/>
</dbReference>
<feature type="domain" description="DUF6534" evidence="3">
    <location>
        <begin position="163"/>
        <end position="248"/>
    </location>
</feature>
<reference evidence="4 5" key="1">
    <citation type="submission" date="2014-06" db="EMBL/GenBank/DDBJ databases">
        <title>Evolutionary Origins and Diversification of the Mycorrhizal Mutualists.</title>
        <authorList>
            <consortium name="DOE Joint Genome Institute"/>
            <consortium name="Mycorrhizal Genomics Consortium"/>
            <person name="Kohler A."/>
            <person name="Kuo A."/>
            <person name="Nagy L.G."/>
            <person name="Floudas D."/>
            <person name="Copeland A."/>
            <person name="Barry K.W."/>
            <person name="Cichocki N."/>
            <person name="Veneault-Fourrey C."/>
            <person name="LaButti K."/>
            <person name="Lindquist E.A."/>
            <person name="Lipzen A."/>
            <person name="Lundell T."/>
            <person name="Morin E."/>
            <person name="Murat C."/>
            <person name="Riley R."/>
            <person name="Ohm R."/>
            <person name="Sun H."/>
            <person name="Tunlid A."/>
            <person name="Henrissat B."/>
            <person name="Grigoriev I.V."/>
            <person name="Hibbett D.S."/>
            <person name="Martin F."/>
        </authorList>
    </citation>
    <scope>NUCLEOTIDE SEQUENCE [LARGE SCALE GENOMIC DNA]</scope>
    <source>
        <strain evidence="4 5">SS14</strain>
    </source>
</reference>
<gene>
    <name evidence="4" type="ORF">M422DRAFT_257624</name>
</gene>
<organism evidence="4 5">
    <name type="scientific">Sphaerobolus stellatus (strain SS14)</name>
    <dbReference type="NCBI Taxonomy" id="990650"/>
    <lineage>
        <taxon>Eukaryota</taxon>
        <taxon>Fungi</taxon>
        <taxon>Dikarya</taxon>
        <taxon>Basidiomycota</taxon>
        <taxon>Agaricomycotina</taxon>
        <taxon>Agaricomycetes</taxon>
        <taxon>Phallomycetidae</taxon>
        <taxon>Geastrales</taxon>
        <taxon>Sphaerobolaceae</taxon>
        <taxon>Sphaerobolus</taxon>
    </lineage>
</organism>
<evidence type="ECO:0000313" key="4">
    <source>
        <dbReference type="EMBL" id="KIJ39573.1"/>
    </source>
</evidence>
<dbReference type="Proteomes" id="UP000054279">
    <property type="component" value="Unassembled WGS sequence"/>
</dbReference>
<sequence>MSDVQPLFGPMLIGVFLNMILYGALVVQSFFYYQTYRKDAKWIRYFVLYLVVMETINTAFDMYLIYEPLVQRYGTQRAVTVAPLALNPDALVTVLISVPVQLFITWHIKVLSGSNVIPGLIAFFAICSFGGATATTISVSIIREFARFHQFDSAPIIWLASSYLADIIITSTLVWSLRSRKTGHSETGDVVNRIIASTIQTGAITALFALLDFVLFLAIPNSTANFLVDFPLSKLYSNSLLSTLNTRAGWSNTLKSRNRQDNVLFGPGSPSGPSPNSSRDLYSHQRRSVFTSTNIELRVPTVTTTIDAIDIDTILPVDLKRPRDLEAAMGTTPDHMGDGEGDLGVRRVVDRP</sequence>
<evidence type="ECO:0000259" key="3">
    <source>
        <dbReference type="Pfam" id="PF20152"/>
    </source>
</evidence>
<name>A0A0C9U921_SPHS4</name>
<keyword evidence="2" id="KW-0812">Transmembrane</keyword>
<dbReference type="InterPro" id="IPR045339">
    <property type="entry name" value="DUF6534"/>
</dbReference>
<feature type="region of interest" description="Disordered" evidence="1">
    <location>
        <begin position="260"/>
        <end position="283"/>
    </location>
</feature>
<evidence type="ECO:0000313" key="5">
    <source>
        <dbReference type="Proteomes" id="UP000054279"/>
    </source>
</evidence>
<proteinExistence type="predicted"/>
<evidence type="ECO:0000256" key="1">
    <source>
        <dbReference type="SAM" id="MobiDB-lite"/>
    </source>
</evidence>
<keyword evidence="5" id="KW-1185">Reference proteome</keyword>
<dbReference type="OrthoDB" id="3265526at2759"/>
<feature type="transmembrane region" description="Helical" evidence="2">
    <location>
        <begin position="90"/>
        <end position="108"/>
    </location>
</feature>
<feature type="transmembrane region" description="Helical" evidence="2">
    <location>
        <begin position="198"/>
        <end position="219"/>
    </location>
</feature>
<keyword evidence="2" id="KW-0472">Membrane</keyword>
<keyword evidence="2" id="KW-1133">Transmembrane helix</keyword>
<dbReference type="EMBL" id="KN837151">
    <property type="protein sequence ID" value="KIJ39573.1"/>
    <property type="molecule type" value="Genomic_DNA"/>
</dbReference>
<dbReference type="HOGENOM" id="CLU_046025_2_0_1"/>
<accession>A0A0C9U921</accession>
<feature type="transmembrane region" description="Helical" evidence="2">
    <location>
        <begin position="12"/>
        <end position="33"/>
    </location>
</feature>
<feature type="transmembrane region" description="Helical" evidence="2">
    <location>
        <begin position="154"/>
        <end position="177"/>
    </location>
</feature>
<feature type="transmembrane region" description="Helical" evidence="2">
    <location>
        <begin position="120"/>
        <end position="142"/>
    </location>
</feature>
<dbReference type="PANTHER" id="PTHR40465:SF1">
    <property type="entry name" value="DUF6534 DOMAIN-CONTAINING PROTEIN"/>
    <property type="match status" value="1"/>
</dbReference>
<feature type="transmembrane region" description="Helical" evidence="2">
    <location>
        <begin position="45"/>
        <end position="66"/>
    </location>
</feature>
<evidence type="ECO:0000256" key="2">
    <source>
        <dbReference type="SAM" id="Phobius"/>
    </source>
</evidence>